<dbReference type="Gene3D" id="3.60.60.10">
    <property type="entry name" value="Penicillin V Acylase, Chain A"/>
    <property type="match status" value="1"/>
</dbReference>
<dbReference type="CDD" id="cd00542">
    <property type="entry name" value="Ntn_PVA"/>
    <property type="match status" value="1"/>
</dbReference>
<feature type="domain" description="Choloylglycine hydrolase/NAAA C-terminal" evidence="3">
    <location>
        <begin position="2"/>
        <end position="306"/>
    </location>
</feature>
<evidence type="ECO:0000256" key="1">
    <source>
        <dbReference type="ARBA" id="ARBA00006625"/>
    </source>
</evidence>
<sequence>MCTAVTLQTLQRETFFGRNMDFSYPIEPALYLVPKGSAWASIPGKSSFQDSCSCIGIGQEFRNRITLVDGVNEHGFAAAALYFAGYASFPQPSAAPGGPMLAALDVVRFLLGRCASVQELRRLLDAVRLVGAPDPVTNTVAPLHWIAADRSGACAVIEQTEEGLHIWNNPIGVLANSPDLRWQLTNLRNYMSASPTQKPSAQWGKVALTPFGNGGGTDILPGGYASPARFVRTAYQKSFAAAPANRQDAVATGFHLLEGVALPRGPVATSRGPLDFTHYTAFLNTASGEYFFRTYDNCQVTTAKLPADAGSRARPVRLGALNRQPVYATL</sequence>
<keyword evidence="2" id="KW-0378">Hydrolase</keyword>
<organism evidence="4 5">
    <name type="scientific">Hydrogeniiclostridium mannosilyticum</name>
    <dbReference type="NCBI Taxonomy" id="2764322"/>
    <lineage>
        <taxon>Bacteria</taxon>
        <taxon>Bacillati</taxon>
        <taxon>Bacillota</taxon>
        <taxon>Clostridia</taxon>
        <taxon>Eubacteriales</taxon>
        <taxon>Acutalibacteraceae</taxon>
        <taxon>Hydrogeniiclostridium</taxon>
    </lineage>
</organism>
<dbReference type="Pfam" id="PF02275">
    <property type="entry name" value="CBAH"/>
    <property type="match status" value="1"/>
</dbReference>
<keyword evidence="5" id="KW-1185">Reference proteome</keyword>
<evidence type="ECO:0000313" key="5">
    <source>
        <dbReference type="Proteomes" id="UP000249377"/>
    </source>
</evidence>
<dbReference type="Proteomes" id="UP000249377">
    <property type="component" value="Unassembled WGS sequence"/>
</dbReference>
<name>A0A328UB82_9FIRM</name>
<dbReference type="InterPro" id="IPR029132">
    <property type="entry name" value="CBAH/NAAA_C"/>
</dbReference>
<dbReference type="GO" id="GO:0016787">
    <property type="term" value="F:hydrolase activity"/>
    <property type="evidence" value="ECO:0007669"/>
    <property type="project" value="UniProtKB-KW"/>
</dbReference>
<comment type="caution">
    <text evidence="4">The sequence shown here is derived from an EMBL/GenBank/DDBJ whole genome shotgun (WGS) entry which is preliminary data.</text>
</comment>
<dbReference type="EMBL" id="QLYR01000004">
    <property type="protein sequence ID" value="RAQ28798.1"/>
    <property type="molecule type" value="Genomic_DNA"/>
</dbReference>
<dbReference type="SUPFAM" id="SSF56235">
    <property type="entry name" value="N-terminal nucleophile aminohydrolases (Ntn hydrolases)"/>
    <property type="match status" value="1"/>
</dbReference>
<dbReference type="PANTHER" id="PTHR35527:SF2">
    <property type="entry name" value="HYDROLASE"/>
    <property type="match status" value="1"/>
</dbReference>
<evidence type="ECO:0000259" key="3">
    <source>
        <dbReference type="Pfam" id="PF02275"/>
    </source>
</evidence>
<dbReference type="InterPro" id="IPR052193">
    <property type="entry name" value="Peptidase_C59"/>
</dbReference>
<evidence type="ECO:0000256" key="2">
    <source>
        <dbReference type="ARBA" id="ARBA00022801"/>
    </source>
</evidence>
<dbReference type="PANTHER" id="PTHR35527">
    <property type="entry name" value="CHOLOYLGLYCINE HYDROLASE"/>
    <property type="match status" value="1"/>
</dbReference>
<proteinExistence type="inferred from homology"/>
<dbReference type="RefSeq" id="WP_112332719.1">
    <property type="nucleotide sequence ID" value="NZ_JADPHD010000011.1"/>
</dbReference>
<dbReference type="AlphaFoldDB" id="A0A328UB82"/>
<reference evidence="4 5" key="1">
    <citation type="submission" date="2018-06" db="EMBL/GenBank/DDBJ databases">
        <title>Noncontiguous genome sequence of Ruminococcaceae bacterium ASD2818.</title>
        <authorList>
            <person name="Chaplin A.V."/>
            <person name="Sokolova S.R."/>
            <person name="Kochetkova T.O."/>
            <person name="Goltsov A.Y."/>
            <person name="Trofimov D.Y."/>
            <person name="Efimov B.A."/>
        </authorList>
    </citation>
    <scope>NUCLEOTIDE SEQUENCE [LARGE SCALE GENOMIC DNA]</scope>
    <source>
        <strain evidence="4 5">ASD2818</strain>
    </source>
</reference>
<protein>
    <submittedName>
        <fullName evidence="4">Penicillin amidase</fullName>
    </submittedName>
</protein>
<comment type="similarity">
    <text evidence="1">Belongs to the peptidase C59 family.</text>
</comment>
<gene>
    <name evidence="4" type="ORF">DPQ25_08395</name>
</gene>
<dbReference type="InterPro" id="IPR029055">
    <property type="entry name" value="Ntn_hydrolases_N"/>
</dbReference>
<evidence type="ECO:0000313" key="4">
    <source>
        <dbReference type="EMBL" id="RAQ28798.1"/>
    </source>
</evidence>
<accession>A0A328UB82</accession>